<dbReference type="Pfam" id="PF00780">
    <property type="entry name" value="CNH"/>
    <property type="match status" value="1"/>
</dbReference>
<dbReference type="PROSITE" id="PS50236">
    <property type="entry name" value="CHCR"/>
    <property type="match status" value="1"/>
</dbReference>
<dbReference type="InterPro" id="IPR032914">
    <property type="entry name" value="Vam6/VPS39/TRAP1"/>
</dbReference>
<evidence type="ECO:0000313" key="6">
    <source>
        <dbReference type="Ensembl" id="ENSCSAVP00000000355.1"/>
    </source>
</evidence>
<dbReference type="Proteomes" id="UP000007875">
    <property type="component" value="Unassembled WGS sequence"/>
</dbReference>
<organism evidence="6 7">
    <name type="scientific">Ciona savignyi</name>
    <name type="common">Pacific transparent sea squirt</name>
    <dbReference type="NCBI Taxonomy" id="51511"/>
    <lineage>
        <taxon>Eukaryota</taxon>
        <taxon>Metazoa</taxon>
        <taxon>Chordata</taxon>
        <taxon>Tunicata</taxon>
        <taxon>Ascidiacea</taxon>
        <taxon>Phlebobranchia</taxon>
        <taxon>Cionidae</taxon>
        <taxon>Ciona</taxon>
    </lineage>
</organism>
<dbReference type="InterPro" id="IPR001180">
    <property type="entry name" value="CNH_dom"/>
</dbReference>
<sequence>MHDAYEAIDVLKRLPLAIESIANRGHVTLLVGTKPGHLLVYNVKRKMGTSHIDIDLERSNRSFSRKPIQQLYVSPEFKILVSLSDGVVSVHDLHSYQLISVIQRAKGATLFSADLEVFELNFIFKHGAYALRLCIVVRRKLQIYFWKHRDFIELHNDITLPEPPKAMAWCKDSICMGFKREFYIVKLDGNDAIRELFPTGKSMEPVIGKLGVDQLILLKDETSVFIDSEGEVTNKNPFTWSDNPVAVEYYAPYLLGILPKYIEVRTVEPKRLIQSIDMMKPRVVASWRNWTFVASTNHIWSIGQIAVEKQIEQLTAGKEYEIALQLAKSCTDEDRSKRIQHIHTLLAFEQFCRLQFAESLATFANLSVDAVQVIGLFPDLLPTDYRKGLKYPGEIPTLKNDDLERGLLALSDFLMQKRNETLVLDQQKLPEVYPMMGGNTTVVLKRQLLQIIDTTLLKCYLKTNDALVAPLLRLPHNNCHVEEAEKVLKKANKQRELIELYRKKGLHRKALHLLLQESKKSKNEENQENMIEYLQHLGKKHLDLIFTFAPEILKLNPIEGLKIFTADLAEVDSLPRKKVLDFLSDISPKLVMAYLEHVIYEWYDTTTEFHNRLATSYKDTVLELLNKYEQSIPEGKFSLTISYQCPVELQETRNKLISFLEISMHYQPERILPDFPQKKLIEERAILLGRSGKYQQALALYAYALHDLPRAEQYCCKLYDQDPKANKDVFIYLLKMYLTPESLGNDGLGVECPTSINLHAALRVMYVHVNRIEASKALELLPDSVRATDIHVFIGKVLEKQSEVKHKLQVLNSLMLSESQQVHEQRIYHESNKCKITEERTCPVCRKKIGVSAFARFPNDVVLHYFCCKDKNIKPI</sequence>
<dbReference type="InterPro" id="IPR019452">
    <property type="entry name" value="VPS39/TGF_beta_rcpt-assoc_1"/>
</dbReference>
<feature type="repeat" description="CHCR" evidence="4">
    <location>
        <begin position="567"/>
        <end position="742"/>
    </location>
</feature>
<dbReference type="Pfam" id="PF10367">
    <property type="entry name" value="zf-Vps39_C"/>
    <property type="match status" value="1"/>
</dbReference>
<dbReference type="STRING" id="51511.ENSCSAVP00000000355"/>
<dbReference type="InterPro" id="IPR019453">
    <property type="entry name" value="VPS39/TGFA1_Znf"/>
</dbReference>
<dbReference type="GO" id="GO:0034058">
    <property type="term" value="P:endosomal vesicle fusion"/>
    <property type="evidence" value="ECO:0007669"/>
    <property type="project" value="TreeGrafter"/>
</dbReference>
<reference evidence="6" key="3">
    <citation type="submission" date="2025-09" db="UniProtKB">
        <authorList>
            <consortium name="Ensembl"/>
        </authorList>
    </citation>
    <scope>IDENTIFICATION</scope>
</reference>
<dbReference type="GO" id="GO:0005737">
    <property type="term" value="C:cytoplasm"/>
    <property type="evidence" value="ECO:0007669"/>
    <property type="project" value="TreeGrafter"/>
</dbReference>
<proteinExistence type="inferred from homology"/>
<dbReference type="SMART" id="SM00036">
    <property type="entry name" value="CNH"/>
    <property type="match status" value="1"/>
</dbReference>
<dbReference type="SUPFAM" id="SSF50978">
    <property type="entry name" value="WD40 repeat-like"/>
    <property type="match status" value="1"/>
</dbReference>
<dbReference type="GO" id="GO:0006886">
    <property type="term" value="P:intracellular protein transport"/>
    <property type="evidence" value="ECO:0007669"/>
    <property type="project" value="UniProtKB-UniRule"/>
</dbReference>
<feature type="domain" description="CNH" evidence="5">
    <location>
        <begin position="15"/>
        <end position="291"/>
    </location>
</feature>
<evidence type="ECO:0000256" key="3">
    <source>
        <dbReference type="ARBA" id="ARBA00038201"/>
    </source>
</evidence>
<keyword evidence="7" id="KW-1185">Reference proteome</keyword>
<dbReference type="PROSITE" id="PS50219">
    <property type="entry name" value="CNH"/>
    <property type="match status" value="1"/>
</dbReference>
<dbReference type="Ensembl" id="ENSCSAVT00000000359.1">
    <property type="protein sequence ID" value="ENSCSAVP00000000355.1"/>
    <property type="gene ID" value="ENSCSAVG00000000197.1"/>
</dbReference>
<reference evidence="6" key="2">
    <citation type="submission" date="2025-08" db="UniProtKB">
        <authorList>
            <consortium name="Ensembl"/>
        </authorList>
    </citation>
    <scope>IDENTIFICATION</scope>
</reference>
<evidence type="ECO:0000256" key="1">
    <source>
        <dbReference type="ARBA" id="ARBA00004184"/>
    </source>
</evidence>
<dbReference type="PANTHER" id="PTHR12894:SF49">
    <property type="entry name" value="VAM6_VPS39-LIKE PROTEIN"/>
    <property type="match status" value="1"/>
</dbReference>
<dbReference type="GeneTree" id="ENSGT00530000063596"/>
<dbReference type="GO" id="GO:0016020">
    <property type="term" value="C:membrane"/>
    <property type="evidence" value="ECO:0007669"/>
    <property type="project" value="TreeGrafter"/>
</dbReference>
<evidence type="ECO:0000313" key="7">
    <source>
        <dbReference type="Proteomes" id="UP000007875"/>
    </source>
</evidence>
<dbReference type="FunCoup" id="H2Y4V7">
    <property type="interactions" value="739"/>
</dbReference>
<comment type="subcellular location">
    <subcellularLocation>
        <location evidence="1">Endomembrane system</location>
        <topology evidence="1">Peripheral membrane protein</topology>
    </subcellularLocation>
</comment>
<dbReference type="InParanoid" id="H2Y4V7"/>
<evidence type="ECO:0000256" key="2">
    <source>
        <dbReference type="ARBA" id="ARBA00023136"/>
    </source>
</evidence>
<dbReference type="AlphaFoldDB" id="H2Y4V7"/>
<name>H2Y4V7_CIOSA</name>
<accession>H2Y4V7</accession>
<dbReference type="GO" id="GO:0006914">
    <property type="term" value="P:autophagy"/>
    <property type="evidence" value="ECO:0007669"/>
    <property type="project" value="TreeGrafter"/>
</dbReference>
<dbReference type="Pfam" id="PF10366">
    <property type="entry name" value="Vps39_1"/>
    <property type="match status" value="1"/>
</dbReference>
<evidence type="ECO:0000256" key="4">
    <source>
        <dbReference type="PROSITE-ProRule" id="PRU01006"/>
    </source>
</evidence>
<dbReference type="OMA" id="EEYCNQV"/>
<keyword evidence="2" id="KW-0472">Membrane</keyword>
<reference evidence="7" key="1">
    <citation type="submission" date="2003-08" db="EMBL/GenBank/DDBJ databases">
        <authorList>
            <person name="Birren B."/>
            <person name="Nusbaum C."/>
            <person name="Abebe A."/>
            <person name="Abouelleil A."/>
            <person name="Adekoya E."/>
            <person name="Ait-zahra M."/>
            <person name="Allen N."/>
            <person name="Allen T."/>
            <person name="An P."/>
            <person name="Anderson M."/>
            <person name="Anderson S."/>
            <person name="Arachchi H."/>
            <person name="Armbruster J."/>
            <person name="Bachantsang P."/>
            <person name="Baldwin J."/>
            <person name="Barry A."/>
            <person name="Bayul T."/>
            <person name="Blitshsteyn B."/>
            <person name="Bloom T."/>
            <person name="Blye J."/>
            <person name="Boguslavskiy L."/>
            <person name="Borowsky M."/>
            <person name="Boukhgalter B."/>
            <person name="Brunache A."/>
            <person name="Butler J."/>
            <person name="Calixte N."/>
            <person name="Calvo S."/>
            <person name="Camarata J."/>
            <person name="Campo K."/>
            <person name="Chang J."/>
            <person name="Cheshatsang Y."/>
            <person name="Citroen M."/>
            <person name="Collymore A."/>
            <person name="Considine T."/>
            <person name="Cook A."/>
            <person name="Cooke P."/>
            <person name="Corum B."/>
            <person name="Cuomo C."/>
            <person name="David R."/>
            <person name="Dawoe T."/>
            <person name="Degray S."/>
            <person name="Dodge S."/>
            <person name="Dooley K."/>
            <person name="Dorje P."/>
            <person name="Dorjee K."/>
            <person name="Dorris L."/>
            <person name="Duffey N."/>
            <person name="Dupes A."/>
            <person name="Elkins T."/>
            <person name="Engels R."/>
            <person name="Erickson J."/>
            <person name="Farina A."/>
            <person name="Faro S."/>
            <person name="Ferreira P."/>
            <person name="Fischer H."/>
            <person name="Fitzgerald M."/>
            <person name="Foley K."/>
            <person name="Gage D."/>
            <person name="Galagan J."/>
            <person name="Gearin G."/>
            <person name="Gnerre S."/>
            <person name="Gnirke A."/>
            <person name="Goyette A."/>
            <person name="Graham J."/>
            <person name="Grandbois E."/>
            <person name="Gyaltsen K."/>
            <person name="Hafez N."/>
            <person name="Hagopian D."/>
            <person name="Hagos B."/>
            <person name="Hall J."/>
            <person name="Hatcher B."/>
            <person name="Heller A."/>
            <person name="Higgins H."/>
            <person name="Honan T."/>
            <person name="Horn A."/>
            <person name="Houde N."/>
            <person name="Hughes L."/>
            <person name="Hulme W."/>
            <person name="Husby E."/>
            <person name="Iliev I."/>
            <person name="Jaffe D."/>
            <person name="Jones C."/>
            <person name="Kamal M."/>
            <person name="Kamat A."/>
            <person name="Kamvysselis M."/>
            <person name="Karlsson E."/>
            <person name="Kells C."/>
            <person name="Kieu A."/>
            <person name="Kisner P."/>
            <person name="Kodira C."/>
            <person name="Kulbokas E."/>
            <person name="Labutti K."/>
            <person name="Lama D."/>
            <person name="Landers T."/>
            <person name="Leger J."/>
            <person name="Levine S."/>
            <person name="Lewis D."/>
            <person name="Lewis T."/>
            <person name="Lindblad-toh K."/>
            <person name="Liu X."/>
            <person name="Lokyitsang T."/>
            <person name="Lokyitsang Y."/>
            <person name="Lucien O."/>
            <person name="Lui A."/>
            <person name="Ma L.J."/>
            <person name="Mabbitt R."/>
            <person name="Macdonald J."/>
            <person name="Maclean C."/>
            <person name="Major J."/>
            <person name="Manning J."/>
            <person name="Marabella R."/>
            <person name="Maru K."/>
            <person name="Matthews C."/>
            <person name="Mauceli E."/>
            <person name="Mccarthy M."/>
            <person name="Mcdonough S."/>
            <person name="Mcghee T."/>
            <person name="Meldrim J."/>
            <person name="Meneus L."/>
            <person name="Mesirov J."/>
            <person name="Mihalev A."/>
            <person name="Mihova T."/>
            <person name="Mikkelsen T."/>
            <person name="Mlenga V."/>
            <person name="Moru K."/>
            <person name="Mozes J."/>
            <person name="Mulrain L."/>
            <person name="Munson G."/>
            <person name="Naylor J."/>
            <person name="Newes C."/>
            <person name="Nguyen C."/>
            <person name="Nguyen N."/>
            <person name="Nguyen T."/>
            <person name="Nicol R."/>
            <person name="Nielsen C."/>
            <person name="Nizzari M."/>
            <person name="Norbu C."/>
            <person name="Norbu N."/>
            <person name="O'donnell P."/>
            <person name="Okoawo O."/>
            <person name="O'leary S."/>
            <person name="Omotosho B."/>
            <person name="O'neill K."/>
            <person name="Osman S."/>
            <person name="Parker S."/>
            <person name="Perrin D."/>
            <person name="Phunkhang P."/>
            <person name="Piqani B."/>
            <person name="Purcell S."/>
            <person name="Rachupka T."/>
            <person name="Ramasamy U."/>
            <person name="Rameau R."/>
            <person name="Ray V."/>
            <person name="Raymond C."/>
            <person name="Retta R."/>
            <person name="Richardson S."/>
            <person name="Rise C."/>
            <person name="Rodriguez J."/>
            <person name="Rogers J."/>
            <person name="Rogov P."/>
            <person name="Rutman M."/>
            <person name="Schupbach R."/>
            <person name="Seaman C."/>
            <person name="Settipalli S."/>
            <person name="Sharpe T."/>
            <person name="Sheridan J."/>
            <person name="Sherpa N."/>
            <person name="Shi J."/>
            <person name="Smirnov S."/>
            <person name="Smith C."/>
            <person name="Sougnez C."/>
            <person name="Spencer B."/>
            <person name="Stalker J."/>
            <person name="Stange-thomann N."/>
            <person name="Stavropoulos S."/>
            <person name="Stetson K."/>
            <person name="Stone C."/>
            <person name="Stone S."/>
            <person name="Stubbs M."/>
            <person name="Talamas J."/>
            <person name="Tchuinga P."/>
            <person name="Tenzing P."/>
            <person name="Tesfaye S."/>
            <person name="Theodore J."/>
            <person name="Thoulutsang Y."/>
            <person name="Topham K."/>
            <person name="Towey S."/>
            <person name="Tsamla T."/>
            <person name="Tsomo N."/>
            <person name="Vallee D."/>
            <person name="Vassiliev H."/>
            <person name="Venkataraman V."/>
            <person name="Vinson J."/>
            <person name="Vo A."/>
            <person name="Wade C."/>
            <person name="Wang S."/>
            <person name="Wangchuk T."/>
            <person name="Wangdi T."/>
            <person name="Whittaker C."/>
            <person name="Wilkinson J."/>
            <person name="Wu Y."/>
            <person name="Wyman D."/>
            <person name="Yadav S."/>
            <person name="Yang S."/>
            <person name="Yang X."/>
            <person name="Yeager S."/>
            <person name="Yee E."/>
            <person name="Young G."/>
            <person name="Zainoun J."/>
            <person name="Zembeck L."/>
            <person name="Zimmer A."/>
            <person name="Zody M."/>
            <person name="Lander E."/>
        </authorList>
    </citation>
    <scope>NUCLEOTIDE SEQUENCE [LARGE SCALE GENOMIC DNA]</scope>
</reference>
<comment type="similarity">
    <text evidence="3">Belongs to the VAM6/VPS39 family.</text>
</comment>
<dbReference type="GO" id="GO:0012505">
    <property type="term" value="C:endomembrane system"/>
    <property type="evidence" value="ECO:0007669"/>
    <property type="project" value="UniProtKB-SubCell"/>
</dbReference>
<evidence type="ECO:0000259" key="5">
    <source>
        <dbReference type="PROSITE" id="PS50219"/>
    </source>
</evidence>
<protein>
    <recommendedName>
        <fullName evidence="5">CNH domain-containing protein</fullName>
    </recommendedName>
</protein>
<dbReference type="eggNOG" id="KOG2063">
    <property type="taxonomic scope" value="Eukaryota"/>
</dbReference>
<dbReference type="InterPro" id="IPR000547">
    <property type="entry name" value="Clathrin_H-chain/VPS_repeat"/>
</dbReference>
<dbReference type="PANTHER" id="PTHR12894">
    <property type="entry name" value="CNH DOMAIN CONTAINING"/>
    <property type="match status" value="1"/>
</dbReference>
<dbReference type="InterPro" id="IPR036322">
    <property type="entry name" value="WD40_repeat_dom_sf"/>
</dbReference>